<name>A0ABR1G3I3_AURAN</name>
<evidence type="ECO:0000313" key="1">
    <source>
        <dbReference type="EMBL" id="KAK7247805.1"/>
    </source>
</evidence>
<comment type="caution">
    <text evidence="1">The sequence shown here is derived from an EMBL/GenBank/DDBJ whole genome shotgun (WGS) entry which is preliminary data.</text>
</comment>
<dbReference type="Proteomes" id="UP001363151">
    <property type="component" value="Unassembled WGS sequence"/>
</dbReference>
<sequence length="240" mass="24241">MAALAPARAADTIAATRLHVGGASRPPDLSKALGELAAGVRAACAGGAPVGVVPVEPWGNFLPALNALTAHAARRGYGFILFASVEAAADPATARRLRAELDGADALVAGAALPGHDFSPGERPLTGVTTPWNTLALWRVPSLALLGFPLVGEGLHAGAAGGVEEVSAIHALAKVHPAKARALLVAVPGVAWATDFDDEKRAAWHAKKMASKESRPAAHLALLAAEAGPPTTVLHVVASP</sequence>
<accession>A0ABR1G3I3</accession>
<dbReference type="EMBL" id="JBBJCI010000126">
    <property type="protein sequence ID" value="KAK7247805.1"/>
    <property type="molecule type" value="Genomic_DNA"/>
</dbReference>
<keyword evidence="2" id="KW-1185">Reference proteome</keyword>
<evidence type="ECO:0000313" key="2">
    <source>
        <dbReference type="Proteomes" id="UP001363151"/>
    </source>
</evidence>
<reference evidence="1 2" key="1">
    <citation type="submission" date="2024-03" db="EMBL/GenBank/DDBJ databases">
        <title>Aureococcus anophagefferens CCMP1851 and Kratosvirus quantuckense: Draft genome of a second virus-susceptible host strain in the model system.</title>
        <authorList>
            <person name="Chase E."/>
            <person name="Truchon A.R."/>
            <person name="Schepens W."/>
            <person name="Wilhelm S.W."/>
        </authorList>
    </citation>
    <scope>NUCLEOTIDE SEQUENCE [LARGE SCALE GENOMIC DNA]</scope>
    <source>
        <strain evidence="1 2">CCMP1851</strain>
    </source>
</reference>
<proteinExistence type="predicted"/>
<protein>
    <submittedName>
        <fullName evidence="1">Uncharacterized protein</fullName>
    </submittedName>
</protein>
<organism evidence="1 2">
    <name type="scientific">Aureococcus anophagefferens</name>
    <name type="common">Harmful bloom alga</name>
    <dbReference type="NCBI Taxonomy" id="44056"/>
    <lineage>
        <taxon>Eukaryota</taxon>
        <taxon>Sar</taxon>
        <taxon>Stramenopiles</taxon>
        <taxon>Ochrophyta</taxon>
        <taxon>Pelagophyceae</taxon>
        <taxon>Pelagomonadales</taxon>
        <taxon>Pelagomonadaceae</taxon>
        <taxon>Aureococcus</taxon>
    </lineage>
</organism>
<gene>
    <name evidence="1" type="ORF">SO694_0012105</name>
</gene>